<dbReference type="AlphaFoldDB" id="A0A438K4K9"/>
<gene>
    <name evidence="1" type="ORF">CK203_014452</name>
</gene>
<protein>
    <submittedName>
        <fullName evidence="1">Uncharacterized protein</fullName>
    </submittedName>
</protein>
<evidence type="ECO:0000313" key="1">
    <source>
        <dbReference type="EMBL" id="RVX16142.1"/>
    </source>
</evidence>
<comment type="caution">
    <text evidence="1">The sequence shown here is derived from an EMBL/GenBank/DDBJ whole genome shotgun (WGS) entry which is preliminary data.</text>
</comment>
<dbReference type="EMBL" id="QGNW01000016">
    <property type="protein sequence ID" value="RVX16142.1"/>
    <property type="molecule type" value="Genomic_DNA"/>
</dbReference>
<accession>A0A438K4K9</accession>
<evidence type="ECO:0000313" key="2">
    <source>
        <dbReference type="Proteomes" id="UP000288805"/>
    </source>
</evidence>
<organism evidence="1 2">
    <name type="scientific">Vitis vinifera</name>
    <name type="common">Grape</name>
    <dbReference type="NCBI Taxonomy" id="29760"/>
    <lineage>
        <taxon>Eukaryota</taxon>
        <taxon>Viridiplantae</taxon>
        <taxon>Streptophyta</taxon>
        <taxon>Embryophyta</taxon>
        <taxon>Tracheophyta</taxon>
        <taxon>Spermatophyta</taxon>
        <taxon>Magnoliopsida</taxon>
        <taxon>eudicotyledons</taxon>
        <taxon>Gunneridae</taxon>
        <taxon>Pentapetalae</taxon>
        <taxon>rosids</taxon>
        <taxon>Vitales</taxon>
        <taxon>Vitaceae</taxon>
        <taxon>Viteae</taxon>
        <taxon>Vitis</taxon>
    </lineage>
</organism>
<proteinExistence type="predicted"/>
<sequence>MRYEQTGQTLVVWSPPSLDSCDDECKGKEWKKRDKMKHQGKSVQRRRARCSSIATTQGCRIFLEDILKGKSVERRFRLTSGWATGLPLPVLDGHKIIDGLLKSCL</sequence>
<reference evidence="1 2" key="1">
    <citation type="journal article" date="2018" name="PLoS Genet.">
        <title>Population sequencing reveals clonal diversity and ancestral inbreeding in the grapevine cultivar Chardonnay.</title>
        <authorList>
            <person name="Roach M.J."/>
            <person name="Johnson D.L."/>
            <person name="Bohlmann J."/>
            <person name="van Vuuren H.J."/>
            <person name="Jones S.J."/>
            <person name="Pretorius I.S."/>
            <person name="Schmidt S.A."/>
            <person name="Borneman A.R."/>
        </authorList>
    </citation>
    <scope>NUCLEOTIDE SEQUENCE [LARGE SCALE GENOMIC DNA]</scope>
    <source>
        <strain evidence="2">cv. Chardonnay</strain>
        <tissue evidence="1">Leaf</tissue>
    </source>
</reference>
<dbReference type="Proteomes" id="UP000288805">
    <property type="component" value="Unassembled WGS sequence"/>
</dbReference>
<name>A0A438K4K9_VITVI</name>